<dbReference type="CDD" id="cd01335">
    <property type="entry name" value="Radical_SAM"/>
    <property type="match status" value="1"/>
</dbReference>
<evidence type="ECO:0000256" key="1">
    <source>
        <dbReference type="ARBA" id="ARBA00001966"/>
    </source>
</evidence>
<evidence type="ECO:0000256" key="2">
    <source>
        <dbReference type="ARBA" id="ARBA00022485"/>
    </source>
</evidence>
<dbReference type="GO" id="GO:0005829">
    <property type="term" value="C:cytosol"/>
    <property type="evidence" value="ECO:0007669"/>
    <property type="project" value="TreeGrafter"/>
</dbReference>
<dbReference type="InterPro" id="IPR007197">
    <property type="entry name" value="rSAM"/>
</dbReference>
<dbReference type="InterPro" id="IPR023404">
    <property type="entry name" value="rSAM_horseshoe"/>
</dbReference>
<protein>
    <recommendedName>
        <fullName evidence="8">Radical SAM core domain-containing protein</fullName>
    </recommendedName>
</protein>
<dbReference type="SMART" id="SM00729">
    <property type="entry name" value="Elp3"/>
    <property type="match status" value="1"/>
</dbReference>
<dbReference type="Gene3D" id="3.80.30.20">
    <property type="entry name" value="tm_1862 like domain"/>
    <property type="match status" value="1"/>
</dbReference>
<comment type="cofactor">
    <cofactor evidence="1">
        <name>[4Fe-4S] cluster</name>
        <dbReference type="ChEBI" id="CHEBI:49883"/>
    </cofactor>
</comment>
<dbReference type="GO" id="GO:0035599">
    <property type="term" value="F:aspartic acid methylthiotransferase activity"/>
    <property type="evidence" value="ECO:0007669"/>
    <property type="project" value="TreeGrafter"/>
</dbReference>
<feature type="non-terminal residue" evidence="9">
    <location>
        <position position="1"/>
    </location>
</feature>
<dbReference type="InterPro" id="IPR005839">
    <property type="entry name" value="Methylthiotransferase"/>
</dbReference>
<dbReference type="SFLD" id="SFLDG01082">
    <property type="entry name" value="B12-binding_domain_containing"/>
    <property type="match status" value="1"/>
</dbReference>
<evidence type="ECO:0000256" key="5">
    <source>
        <dbReference type="ARBA" id="ARBA00022723"/>
    </source>
</evidence>
<keyword evidence="5" id="KW-0479">Metal-binding</keyword>
<proteinExistence type="predicted"/>
<feature type="non-terminal residue" evidence="9">
    <location>
        <position position="280"/>
    </location>
</feature>
<dbReference type="SFLD" id="SFLDS00029">
    <property type="entry name" value="Radical_SAM"/>
    <property type="match status" value="1"/>
</dbReference>
<reference evidence="9" key="1">
    <citation type="journal article" date="2014" name="Front. Microbiol.">
        <title>High frequency of phylogenetically diverse reductive dehalogenase-homologous genes in deep subseafloor sedimentary metagenomes.</title>
        <authorList>
            <person name="Kawai M."/>
            <person name="Futagami T."/>
            <person name="Toyoda A."/>
            <person name="Takaki Y."/>
            <person name="Nishi S."/>
            <person name="Hori S."/>
            <person name="Arai W."/>
            <person name="Tsubouchi T."/>
            <person name="Morono Y."/>
            <person name="Uchiyama I."/>
            <person name="Ito T."/>
            <person name="Fujiyama A."/>
            <person name="Inagaki F."/>
            <person name="Takami H."/>
        </authorList>
    </citation>
    <scope>NUCLEOTIDE SEQUENCE</scope>
    <source>
        <strain evidence="9">Expedition CK06-06</strain>
    </source>
</reference>
<keyword evidence="2" id="KW-0004">4Fe-4S</keyword>
<evidence type="ECO:0000256" key="7">
    <source>
        <dbReference type="ARBA" id="ARBA00023014"/>
    </source>
</evidence>
<dbReference type="AlphaFoldDB" id="X1B9X8"/>
<accession>X1B9X8</accession>
<dbReference type="NCBIfam" id="TIGR00089">
    <property type="entry name" value="MiaB/RimO family radical SAM methylthiotransferase"/>
    <property type="match status" value="1"/>
</dbReference>
<evidence type="ECO:0000259" key="8">
    <source>
        <dbReference type="PROSITE" id="PS51918"/>
    </source>
</evidence>
<comment type="caution">
    <text evidence="9">The sequence shown here is derived from an EMBL/GenBank/DDBJ whole genome shotgun (WGS) entry which is preliminary data.</text>
</comment>
<dbReference type="PANTHER" id="PTHR43837:SF1">
    <property type="entry name" value="RIBOSOMAL PROTEIN US12 METHYLTHIOTRANSFERASE RIMO"/>
    <property type="match status" value="1"/>
</dbReference>
<dbReference type="GO" id="GO:0051539">
    <property type="term" value="F:4 iron, 4 sulfur cluster binding"/>
    <property type="evidence" value="ECO:0007669"/>
    <property type="project" value="UniProtKB-KW"/>
</dbReference>
<sequence>KPICLVENVNGWVKKQPKRKFYGELPYTYLKIADGCDHTCTFCDIPNIKGKHESRFPEDIINEAKELVDSNVKEIILISQDITQYGKDLKEKTNLIWLLNDLIKIDNLRRIRLMYLNPGSISDDLINLISKSKKICKYLDIPIQHIGKKILRRMGRKGSYNEFINLFSRIREKIPEIAFRSSIIIGFPGETENDYNLLCKFLEEVRLDWVGFFKFSPQEGTKAYHYNNKIDKKTVDRRYNDIVLLQNEISMELREELVGKTLEVLIEQSSIELNNYWEGR</sequence>
<evidence type="ECO:0000256" key="3">
    <source>
        <dbReference type="ARBA" id="ARBA00022490"/>
    </source>
</evidence>
<feature type="domain" description="Radical SAM core" evidence="8">
    <location>
        <begin position="22"/>
        <end position="252"/>
    </location>
</feature>
<dbReference type="FunFam" id="3.80.30.20:FF:000001">
    <property type="entry name" value="tRNA-2-methylthio-N(6)-dimethylallyladenosine synthase 2"/>
    <property type="match status" value="1"/>
</dbReference>
<dbReference type="EMBL" id="BART01026085">
    <property type="protein sequence ID" value="GAG92629.1"/>
    <property type="molecule type" value="Genomic_DNA"/>
</dbReference>
<dbReference type="InterPro" id="IPR058240">
    <property type="entry name" value="rSAM_sf"/>
</dbReference>
<evidence type="ECO:0000256" key="4">
    <source>
        <dbReference type="ARBA" id="ARBA00022691"/>
    </source>
</evidence>
<dbReference type="PROSITE" id="PS51918">
    <property type="entry name" value="RADICAL_SAM"/>
    <property type="match status" value="1"/>
</dbReference>
<dbReference type="PROSITE" id="PS01278">
    <property type="entry name" value="MTTASE_RADICAL"/>
    <property type="match status" value="1"/>
</dbReference>
<dbReference type="GO" id="GO:0046872">
    <property type="term" value="F:metal ion binding"/>
    <property type="evidence" value="ECO:0007669"/>
    <property type="project" value="UniProtKB-KW"/>
</dbReference>
<keyword evidence="7" id="KW-0411">Iron-sulfur</keyword>
<dbReference type="GO" id="GO:0006400">
    <property type="term" value="P:tRNA modification"/>
    <property type="evidence" value="ECO:0007669"/>
    <property type="project" value="InterPro"/>
</dbReference>
<keyword evidence="3" id="KW-0963">Cytoplasm</keyword>
<evidence type="ECO:0000256" key="6">
    <source>
        <dbReference type="ARBA" id="ARBA00023004"/>
    </source>
</evidence>
<name>X1B9X8_9ZZZZ</name>
<dbReference type="InterPro" id="IPR020612">
    <property type="entry name" value="Methylthiotransferase_CS"/>
</dbReference>
<dbReference type="SUPFAM" id="SSF102114">
    <property type="entry name" value="Radical SAM enzymes"/>
    <property type="match status" value="1"/>
</dbReference>
<dbReference type="PANTHER" id="PTHR43837">
    <property type="entry name" value="RIBOSOMAL PROTEIN S12 METHYLTHIOTRANSFERASE RIMO"/>
    <property type="match status" value="1"/>
</dbReference>
<keyword evidence="6" id="KW-0408">Iron</keyword>
<dbReference type="Pfam" id="PF04055">
    <property type="entry name" value="Radical_SAM"/>
    <property type="match status" value="1"/>
</dbReference>
<keyword evidence="4" id="KW-0949">S-adenosyl-L-methionine</keyword>
<dbReference type="InterPro" id="IPR005840">
    <property type="entry name" value="Ribosomal_uS12_MeSTrfase_RimO"/>
</dbReference>
<gene>
    <name evidence="9" type="ORF">S01H4_46631</name>
</gene>
<dbReference type="InterPro" id="IPR006638">
    <property type="entry name" value="Elp3/MiaA/NifB-like_rSAM"/>
</dbReference>
<evidence type="ECO:0000313" key="9">
    <source>
        <dbReference type="EMBL" id="GAG92629.1"/>
    </source>
</evidence>
<organism evidence="9">
    <name type="scientific">marine sediment metagenome</name>
    <dbReference type="NCBI Taxonomy" id="412755"/>
    <lineage>
        <taxon>unclassified sequences</taxon>
        <taxon>metagenomes</taxon>
        <taxon>ecological metagenomes</taxon>
    </lineage>
</organism>